<dbReference type="GeneID" id="79412940"/>
<protein>
    <submittedName>
        <fullName evidence="1">Uncharacterized protein</fullName>
    </submittedName>
</protein>
<dbReference type="Proteomes" id="UP001211688">
    <property type="component" value="Segment"/>
</dbReference>
<evidence type="ECO:0000313" key="2">
    <source>
        <dbReference type="Proteomes" id="UP001211688"/>
    </source>
</evidence>
<accession>A0AAE9VGI5</accession>
<dbReference type="RefSeq" id="YP_010719800.1">
    <property type="nucleotide sequence ID" value="NC_072502.1"/>
</dbReference>
<evidence type="ECO:0000313" key="1">
    <source>
        <dbReference type="EMBL" id="WAX22383.1"/>
    </source>
</evidence>
<sequence>MSQEMILLVGGPFDGDRISVIEGLESIRTTRVPKGTPECLFEGELPANMAQPTEEYHRNTTLPSGGDISAIFLHSSIRDGLNNLAALLATGYRQLPAPHVVIKRKGPKAERSSFPWIVKLVWHPQPGQGFGVLEDFESEASAVEWAEFNGYVRVSE</sequence>
<reference evidence="1" key="1">
    <citation type="submission" date="2022-11" db="EMBL/GenBank/DDBJ databases">
        <authorList>
            <person name="Jaryenneh J.D."/>
            <person name="Schoeniger J.S."/>
            <person name="Mageeney C.M."/>
        </authorList>
    </citation>
    <scope>NUCLEOTIDE SEQUENCE</scope>
</reference>
<dbReference type="KEGG" id="vg:79412940"/>
<proteinExistence type="predicted"/>
<dbReference type="EMBL" id="OP882271">
    <property type="protein sequence ID" value="WAX22383.1"/>
    <property type="molecule type" value="Genomic_DNA"/>
</dbReference>
<organism evidence="1 2">
    <name type="scientific">Pseudomonas phage MiCath</name>
    <dbReference type="NCBI Taxonomy" id="3003729"/>
    <lineage>
        <taxon>Viruses</taxon>
        <taxon>Duplodnaviria</taxon>
        <taxon>Heunggongvirae</taxon>
        <taxon>Uroviricota</taxon>
        <taxon>Caudoviricetes</taxon>
        <taxon>Queuovirinae</taxon>
        <taxon>Micathvirus</taxon>
        <taxon>Micathvirus micath</taxon>
    </lineage>
</organism>
<name>A0AAE9VGI5_9CAUD</name>
<keyword evidence="2" id="KW-1185">Reference proteome</keyword>